<reference evidence="5 6" key="1">
    <citation type="submission" date="2016-10" db="EMBL/GenBank/DDBJ databases">
        <authorList>
            <person name="de Groot N.N."/>
        </authorList>
    </citation>
    <scope>NUCLEOTIDE SEQUENCE [LARGE SCALE GENOMIC DNA]</scope>
    <source>
        <strain evidence="5 6">LMG 18387</strain>
    </source>
</reference>
<dbReference type="PANTHER" id="PTHR47894">
    <property type="entry name" value="HTH-TYPE TRANSCRIPTIONAL REGULATOR GADX"/>
    <property type="match status" value="1"/>
</dbReference>
<evidence type="ECO:0000259" key="4">
    <source>
        <dbReference type="PROSITE" id="PS01124"/>
    </source>
</evidence>
<dbReference type="Gene3D" id="1.10.10.60">
    <property type="entry name" value="Homeodomain-like"/>
    <property type="match status" value="1"/>
</dbReference>
<dbReference type="InterPro" id="IPR018060">
    <property type="entry name" value="HTH_AraC"/>
</dbReference>
<dbReference type="Pfam" id="PF12833">
    <property type="entry name" value="HTH_18"/>
    <property type="match status" value="1"/>
</dbReference>
<dbReference type="STRING" id="29435.SAMN05216588_118116"/>
<dbReference type="GO" id="GO:0000976">
    <property type="term" value="F:transcription cis-regulatory region binding"/>
    <property type="evidence" value="ECO:0007669"/>
    <property type="project" value="TreeGrafter"/>
</dbReference>
<keyword evidence="2 5" id="KW-0238">DNA-binding</keyword>
<gene>
    <name evidence="5" type="ORF">SAMN05216588_118116</name>
</gene>
<accession>A0A1G8LBR9</accession>
<evidence type="ECO:0000313" key="5">
    <source>
        <dbReference type="EMBL" id="SDI53159.1"/>
    </source>
</evidence>
<dbReference type="GO" id="GO:0005829">
    <property type="term" value="C:cytosol"/>
    <property type="evidence" value="ECO:0007669"/>
    <property type="project" value="TreeGrafter"/>
</dbReference>
<keyword evidence="1" id="KW-0805">Transcription regulation</keyword>
<protein>
    <submittedName>
        <fullName evidence="5">AraC-type DNA-binding protein</fullName>
    </submittedName>
</protein>
<dbReference type="GO" id="GO:0003700">
    <property type="term" value="F:DNA-binding transcription factor activity"/>
    <property type="evidence" value="ECO:0007669"/>
    <property type="project" value="InterPro"/>
</dbReference>
<dbReference type="EMBL" id="FNDG01000018">
    <property type="protein sequence ID" value="SDI53159.1"/>
    <property type="molecule type" value="Genomic_DNA"/>
</dbReference>
<dbReference type="AlphaFoldDB" id="A0A1G8LBR9"/>
<proteinExistence type="predicted"/>
<evidence type="ECO:0000313" key="6">
    <source>
        <dbReference type="Proteomes" id="UP000198606"/>
    </source>
</evidence>
<dbReference type="Pfam" id="PF12625">
    <property type="entry name" value="Arabinose_bd"/>
    <property type="match status" value="1"/>
</dbReference>
<dbReference type="Proteomes" id="UP000198606">
    <property type="component" value="Unassembled WGS sequence"/>
</dbReference>
<evidence type="ECO:0000256" key="2">
    <source>
        <dbReference type="ARBA" id="ARBA00023125"/>
    </source>
</evidence>
<keyword evidence="3" id="KW-0804">Transcription</keyword>
<evidence type="ECO:0000256" key="1">
    <source>
        <dbReference type="ARBA" id="ARBA00023015"/>
    </source>
</evidence>
<feature type="domain" description="HTH araC/xylS-type" evidence="4">
    <location>
        <begin position="240"/>
        <end position="338"/>
    </location>
</feature>
<dbReference type="PROSITE" id="PS01124">
    <property type="entry name" value="HTH_ARAC_FAMILY_2"/>
    <property type="match status" value="1"/>
</dbReference>
<evidence type="ECO:0000256" key="3">
    <source>
        <dbReference type="ARBA" id="ARBA00023163"/>
    </source>
</evidence>
<dbReference type="InterPro" id="IPR032687">
    <property type="entry name" value="AraC-type_N"/>
</dbReference>
<sequence length="353" mass="39380">MKNGGCMYRVSVGYVALLLNTFEAEGLDVRRLCHEAGLDMQRLTHTEAFFRRRAVYRLLELAVSESANPAIGLRAYAHFLPGSFQLVGYAMMSCRNLQEALERLVRFTPLLGNGVTVSFSAEPQGQRLCAQMHQEVGSIRPRQFSDAGIAALLGFCNWLTGGNPPRPLLIEFDYPEPVDLDAYRQLADCPLKFGASRASVLFDPQQLLQPLSTANEALSALHERFAESRLSQLRDGSLVVQVRTLITENLDQGGCDMGWVAGSLGVSKRTLQRGLEREGVQFKDVLSEVRRQLSDYYLRHSAHSLAQVAERLGFLEQSSFHKACLRWFGMPPGRYRSCSPAEPEQPAPFAQVR</sequence>
<dbReference type="SUPFAM" id="SSF46689">
    <property type="entry name" value="Homeodomain-like"/>
    <property type="match status" value="1"/>
</dbReference>
<dbReference type="PANTHER" id="PTHR47894:SF1">
    <property type="entry name" value="HTH-TYPE TRANSCRIPTIONAL REGULATOR VQSM"/>
    <property type="match status" value="1"/>
</dbReference>
<name>A0A1G8LBR9_9GAMM</name>
<dbReference type="InterPro" id="IPR009057">
    <property type="entry name" value="Homeodomain-like_sf"/>
</dbReference>
<organism evidence="5 6">
    <name type="scientific">Phytopseudomonas flavescens</name>
    <dbReference type="NCBI Taxonomy" id="29435"/>
    <lineage>
        <taxon>Bacteria</taxon>
        <taxon>Pseudomonadati</taxon>
        <taxon>Pseudomonadota</taxon>
        <taxon>Gammaproteobacteria</taxon>
        <taxon>Pseudomonadales</taxon>
        <taxon>Pseudomonadaceae</taxon>
        <taxon>Phytopseudomonas</taxon>
    </lineage>
</organism>
<dbReference type="SMART" id="SM00342">
    <property type="entry name" value="HTH_ARAC"/>
    <property type="match status" value="1"/>
</dbReference>